<keyword evidence="5 17" id="KW-0812">Transmembrane</keyword>
<dbReference type="FunFam" id="1.10.287.70:FF:000143">
    <property type="entry name" value="Probable glutamate receptor"/>
    <property type="match status" value="1"/>
</dbReference>
<dbReference type="CDD" id="cd13717">
    <property type="entry name" value="PBP2_iGluR_putative"/>
    <property type="match status" value="1"/>
</dbReference>
<dbReference type="InterPro" id="IPR001508">
    <property type="entry name" value="Iono_Glu_rcpt_met"/>
</dbReference>
<feature type="transmembrane region" description="Helical" evidence="17">
    <location>
        <begin position="600"/>
        <end position="623"/>
    </location>
</feature>
<keyword evidence="10" id="KW-0675">Receptor</keyword>
<evidence type="ECO:0000256" key="14">
    <source>
        <dbReference type="PIRSR" id="PIRSR601508-1"/>
    </source>
</evidence>
<evidence type="ECO:0000256" key="2">
    <source>
        <dbReference type="ARBA" id="ARBA00008685"/>
    </source>
</evidence>
<protein>
    <submittedName>
        <fullName evidence="20">CSON003219 protein</fullName>
    </submittedName>
</protein>
<dbReference type="InterPro" id="IPR019594">
    <property type="entry name" value="Glu/Gly-bd"/>
</dbReference>
<feature type="site" description="Crucial to convey clamshell closure to channel opening" evidence="15">
    <location>
        <position position="630"/>
    </location>
</feature>
<dbReference type="GO" id="GO:0015276">
    <property type="term" value="F:ligand-gated monoatomic ion channel activity"/>
    <property type="evidence" value="ECO:0007669"/>
    <property type="project" value="InterPro"/>
</dbReference>
<dbReference type="Pfam" id="PF10613">
    <property type="entry name" value="Lig_chan-Glu_bd"/>
    <property type="match status" value="1"/>
</dbReference>
<evidence type="ECO:0000259" key="18">
    <source>
        <dbReference type="SMART" id="SM00079"/>
    </source>
</evidence>
<feature type="domain" description="Ionotropic glutamate receptor C-terminal" evidence="18">
    <location>
        <begin position="405"/>
        <end position="794"/>
    </location>
</feature>
<evidence type="ECO:0000256" key="9">
    <source>
        <dbReference type="ARBA" id="ARBA00023136"/>
    </source>
</evidence>
<feature type="transmembrane region" description="Helical" evidence="17">
    <location>
        <begin position="814"/>
        <end position="838"/>
    </location>
</feature>
<comment type="similarity">
    <text evidence="2">Belongs to the glutamate-gated ion channel (TC 1.A.10.1) family.</text>
</comment>
<dbReference type="InterPro" id="IPR015683">
    <property type="entry name" value="Ionotropic_Glu_rcpt"/>
</dbReference>
<dbReference type="InterPro" id="IPR001320">
    <property type="entry name" value="Iontro_rcpt_C"/>
</dbReference>
<evidence type="ECO:0000256" key="10">
    <source>
        <dbReference type="ARBA" id="ARBA00023170"/>
    </source>
</evidence>
<evidence type="ECO:0000256" key="16">
    <source>
        <dbReference type="PIRSR" id="PIRSR601508-3"/>
    </source>
</evidence>
<evidence type="ECO:0000256" key="6">
    <source>
        <dbReference type="ARBA" id="ARBA00022989"/>
    </source>
</evidence>
<evidence type="ECO:0000256" key="7">
    <source>
        <dbReference type="ARBA" id="ARBA00023054"/>
    </source>
</evidence>
<evidence type="ECO:0000259" key="19">
    <source>
        <dbReference type="SMART" id="SM00918"/>
    </source>
</evidence>
<gene>
    <name evidence="20" type="primary">CSON003219</name>
</gene>
<feature type="domain" description="Ionotropic glutamate receptor L-glutamate and glycine-binding" evidence="19">
    <location>
        <begin position="403"/>
        <end position="472"/>
    </location>
</feature>
<evidence type="ECO:0000313" key="20">
    <source>
        <dbReference type="EMBL" id="SSX20993.1"/>
    </source>
</evidence>
<sequence>MILLLKLKAFKSLIAFIVIILVNKLIVNGQNSQEMSFAVIYDPQQVSVIDMVSEVMKQIETEYGGNLKLVDKLIVNNKEDVETQFCQVLESGVSAVLDLTHSELASDPGPIPYFHLDVTIQTFAEAMELYITSRNGLDTIFIVQNEEEMDGMLYHIIQKSKLRVLVIDGLDDSKLRKLSKVRPVPSHFSLIGNTKNLMSWFEMIKEARMIKIPNKWQFLFTDFQYDNFKYHTDFPDISRLVIDKNVCCKHLKVNGGRCDCPTNFDVSETNYLNACKLAESHLKNFLKSIIPVLQNGNHIDVKYDCNQLLLNNSPSDSDNNNAILSSSIYSNVISNNPLIFIDATNNMTLRFSYDMQVFTGWEQDGGDHVKVATISNAKLRVDSKMGVKPTKRYFRVGIVEAAPWSYMVRDSKGKVILDDDGQPMWDGYCIEFAKKLAERMDYDFEWVVPKTGKFGKKFSDGQWDGLIGDLYYGDTDVAVAPLKMTAQREEVIDFVTPFYEQTGILIMMRNPVVETSLFKFMTVLRLEVWLSIIAALVATSLMLWLLDTYSPYSSRNNKKAYPFPCREFTLKESFWFTLTSFTPQGGGEAPKSLSARTLVAVYWLFVVLMLATFTANLAAFLTVERMKTPVQSLDQLARQSRINYTVVEGSDVHQFFINMKFAEDTLYRMWKEITLNSSSDDLQYRVWEYPIKEQYGNILLAINDSMPVKTPEEGYRKVNEAVNADFAFIHDAAEIKYQIARNCNFTQVGEIFAEQPYALAIQQGSHLHDEFSKSIIELQHERFFELLTAKYWNNSLKGYCPNSDESEGITLDSLGGVFIATLFGLGLAMITLVGEVFYHKRRAQKTPPILQVKPMDGDSVGLSTPPTISGKIHPSPPTYAETLQRYSQGDDEKGNVTIGGNTFMPVNKKQNFNSLFRAGGNVDMLE</sequence>
<dbReference type="AlphaFoldDB" id="A0A336LWF4"/>
<feature type="binding site" evidence="14">
    <location>
        <position position="481"/>
    </location>
    <ligand>
        <name>L-glutamate</name>
        <dbReference type="ChEBI" id="CHEBI:29985"/>
    </ligand>
</feature>
<keyword evidence="4" id="KW-1003">Cell membrane</keyword>
<keyword evidence="12" id="KW-1071">Ligand-gated ion channel</keyword>
<evidence type="ECO:0000256" key="4">
    <source>
        <dbReference type="ARBA" id="ARBA00022475"/>
    </source>
</evidence>
<dbReference type="SMART" id="SM00079">
    <property type="entry name" value="PBPe"/>
    <property type="match status" value="1"/>
</dbReference>
<proteinExistence type="inferred from homology"/>
<evidence type="ECO:0000256" key="13">
    <source>
        <dbReference type="ARBA" id="ARBA00023303"/>
    </source>
</evidence>
<dbReference type="GO" id="GO:0043226">
    <property type="term" value="C:organelle"/>
    <property type="evidence" value="ECO:0007669"/>
    <property type="project" value="UniProtKB-ARBA"/>
</dbReference>
<organism evidence="20">
    <name type="scientific">Culicoides sonorensis</name>
    <name type="common">Biting midge</name>
    <dbReference type="NCBI Taxonomy" id="179676"/>
    <lineage>
        <taxon>Eukaryota</taxon>
        <taxon>Metazoa</taxon>
        <taxon>Ecdysozoa</taxon>
        <taxon>Arthropoda</taxon>
        <taxon>Hexapoda</taxon>
        <taxon>Insecta</taxon>
        <taxon>Pterygota</taxon>
        <taxon>Neoptera</taxon>
        <taxon>Endopterygota</taxon>
        <taxon>Diptera</taxon>
        <taxon>Nematocera</taxon>
        <taxon>Chironomoidea</taxon>
        <taxon>Ceratopogonidae</taxon>
        <taxon>Ceratopogoninae</taxon>
        <taxon>Culicoides</taxon>
        <taxon>Monoculicoides</taxon>
    </lineage>
</organism>
<evidence type="ECO:0000256" key="15">
    <source>
        <dbReference type="PIRSR" id="PIRSR601508-2"/>
    </source>
</evidence>
<dbReference type="Gene3D" id="1.10.287.70">
    <property type="match status" value="1"/>
</dbReference>
<comment type="subcellular location">
    <subcellularLocation>
        <location evidence="1">Cell membrane</location>
        <topology evidence="1">Multi-pass membrane protein</topology>
    </subcellularLocation>
</comment>
<keyword evidence="9 17" id="KW-0472">Membrane</keyword>
<dbReference type="FunFam" id="3.40.190.10:FF:000078">
    <property type="entry name" value="glutamate receptor ionotropic, NMDA 3B"/>
    <property type="match status" value="1"/>
</dbReference>
<keyword evidence="7" id="KW-0175">Coiled coil</keyword>
<keyword evidence="6 17" id="KW-1133">Transmembrane helix</keyword>
<evidence type="ECO:0000256" key="8">
    <source>
        <dbReference type="ARBA" id="ARBA00023065"/>
    </source>
</evidence>
<dbReference type="Pfam" id="PF00060">
    <property type="entry name" value="Lig_chan"/>
    <property type="match status" value="1"/>
</dbReference>
<feature type="transmembrane region" description="Helical" evidence="17">
    <location>
        <begin position="528"/>
        <end position="546"/>
    </location>
</feature>
<feature type="binding site" evidence="14">
    <location>
        <position position="488"/>
    </location>
    <ligand>
        <name>L-glutamate</name>
        <dbReference type="ChEBI" id="CHEBI:29985"/>
    </ligand>
</feature>
<evidence type="ECO:0000256" key="11">
    <source>
        <dbReference type="ARBA" id="ARBA00023180"/>
    </source>
</evidence>
<keyword evidence="13" id="KW-0407">Ion channel</keyword>
<dbReference type="PANTHER" id="PTHR18966">
    <property type="entry name" value="IONOTROPIC GLUTAMATE RECEPTOR"/>
    <property type="match status" value="1"/>
</dbReference>
<dbReference type="PRINTS" id="PR00177">
    <property type="entry name" value="NMDARECEPTOR"/>
</dbReference>
<dbReference type="SUPFAM" id="SSF53850">
    <property type="entry name" value="Periplasmic binding protein-like II"/>
    <property type="match status" value="1"/>
</dbReference>
<evidence type="ECO:0000256" key="5">
    <source>
        <dbReference type="ARBA" id="ARBA00022692"/>
    </source>
</evidence>
<accession>A0A336LWF4</accession>
<dbReference type="SMART" id="SM00918">
    <property type="entry name" value="Lig_chan-Glu_bd"/>
    <property type="match status" value="1"/>
</dbReference>
<feature type="disulfide bond" evidence="16">
    <location>
        <begin position="743"/>
        <end position="800"/>
    </location>
</feature>
<dbReference type="EMBL" id="UFQT01000156">
    <property type="protein sequence ID" value="SSX20993.1"/>
    <property type="molecule type" value="Genomic_DNA"/>
</dbReference>
<keyword evidence="3" id="KW-0813">Transport</keyword>
<dbReference type="Gene3D" id="3.40.190.10">
    <property type="entry name" value="Periplasmic binding protein-like II"/>
    <property type="match status" value="2"/>
</dbReference>
<feature type="binding site" evidence="14">
    <location>
        <position position="731"/>
    </location>
    <ligand>
        <name>L-glutamate</name>
        <dbReference type="ChEBI" id="CHEBI:29985"/>
    </ligand>
</feature>
<evidence type="ECO:0000256" key="3">
    <source>
        <dbReference type="ARBA" id="ARBA00022448"/>
    </source>
</evidence>
<dbReference type="VEuPathDB" id="VectorBase:CSON003219"/>
<evidence type="ECO:0000256" key="17">
    <source>
        <dbReference type="SAM" id="Phobius"/>
    </source>
</evidence>
<dbReference type="GO" id="GO:0005886">
    <property type="term" value="C:plasma membrane"/>
    <property type="evidence" value="ECO:0007669"/>
    <property type="project" value="UniProtKB-SubCell"/>
</dbReference>
<evidence type="ECO:0000256" key="1">
    <source>
        <dbReference type="ARBA" id="ARBA00004651"/>
    </source>
</evidence>
<dbReference type="SUPFAM" id="SSF81324">
    <property type="entry name" value="Voltage-gated potassium channels"/>
    <property type="match status" value="1"/>
</dbReference>
<keyword evidence="8" id="KW-0406">Ion transport</keyword>
<reference evidence="20" key="1">
    <citation type="submission" date="2018-07" db="EMBL/GenBank/DDBJ databases">
        <authorList>
            <person name="Quirk P.G."/>
            <person name="Krulwich T.A."/>
        </authorList>
    </citation>
    <scope>NUCLEOTIDE SEQUENCE</scope>
</reference>
<evidence type="ECO:0000256" key="12">
    <source>
        <dbReference type="ARBA" id="ARBA00023286"/>
    </source>
</evidence>
<dbReference type="GO" id="GO:0038023">
    <property type="term" value="F:signaling receptor activity"/>
    <property type="evidence" value="ECO:0007669"/>
    <property type="project" value="InterPro"/>
</dbReference>
<name>A0A336LWF4_CULSO</name>
<keyword evidence="16" id="KW-1015">Disulfide bond</keyword>
<keyword evidence="11" id="KW-0325">Glycoprotein</keyword>